<accession>A0AAV9SK57</accession>
<sequence length="71" mass="8099">MQCLLFEAACEGVDEGSPLTLLCTFSSSFPFSFSKWFLLSGTQVDGFVLLTRIRKLCWAWFETGTWLPRLI</sequence>
<proteinExistence type="predicted"/>
<comment type="caution">
    <text evidence="1">The sequence shown here is derived from an EMBL/GenBank/DDBJ whole genome shotgun (WGS) entry which is preliminary data.</text>
</comment>
<protein>
    <submittedName>
        <fullName evidence="1">Uncharacterized protein</fullName>
    </submittedName>
</protein>
<reference evidence="1 2" key="1">
    <citation type="submission" date="2021-06" db="EMBL/GenBank/DDBJ databases">
        <authorList>
            <person name="Palmer J.M."/>
        </authorList>
    </citation>
    <scope>NUCLEOTIDE SEQUENCE [LARGE SCALE GENOMIC DNA]</scope>
    <source>
        <strain evidence="1 2">MEX-2019</strain>
        <tissue evidence="1">Muscle</tissue>
    </source>
</reference>
<dbReference type="EMBL" id="JAHHUM010000291">
    <property type="protein sequence ID" value="KAK5621878.1"/>
    <property type="molecule type" value="Genomic_DNA"/>
</dbReference>
<dbReference type="Proteomes" id="UP001311232">
    <property type="component" value="Unassembled WGS sequence"/>
</dbReference>
<gene>
    <name evidence="1" type="ORF">CRENBAI_003569</name>
</gene>
<keyword evidence="2" id="KW-1185">Reference proteome</keyword>
<name>A0AAV9SK57_9TELE</name>
<evidence type="ECO:0000313" key="2">
    <source>
        <dbReference type="Proteomes" id="UP001311232"/>
    </source>
</evidence>
<dbReference type="AlphaFoldDB" id="A0AAV9SK57"/>
<evidence type="ECO:0000313" key="1">
    <source>
        <dbReference type="EMBL" id="KAK5621878.1"/>
    </source>
</evidence>
<organism evidence="1 2">
    <name type="scientific">Crenichthys baileyi</name>
    <name type="common">White River springfish</name>
    <dbReference type="NCBI Taxonomy" id="28760"/>
    <lineage>
        <taxon>Eukaryota</taxon>
        <taxon>Metazoa</taxon>
        <taxon>Chordata</taxon>
        <taxon>Craniata</taxon>
        <taxon>Vertebrata</taxon>
        <taxon>Euteleostomi</taxon>
        <taxon>Actinopterygii</taxon>
        <taxon>Neopterygii</taxon>
        <taxon>Teleostei</taxon>
        <taxon>Neoteleostei</taxon>
        <taxon>Acanthomorphata</taxon>
        <taxon>Ovalentaria</taxon>
        <taxon>Atherinomorphae</taxon>
        <taxon>Cyprinodontiformes</taxon>
        <taxon>Goodeidae</taxon>
        <taxon>Crenichthys</taxon>
    </lineage>
</organism>